<keyword evidence="4" id="KW-0804">Transcription</keyword>
<keyword evidence="8" id="KW-1185">Reference proteome</keyword>
<feature type="region of interest" description="Disordered" evidence="6">
    <location>
        <begin position="103"/>
        <end position="132"/>
    </location>
</feature>
<reference evidence="7 8" key="1">
    <citation type="submission" date="2021-01" db="EMBL/GenBank/DDBJ databases">
        <title>Cercospora kikuchii MAFF 305040 whole genome shotgun sequence.</title>
        <authorList>
            <person name="Kashiwa T."/>
            <person name="Suzuki T."/>
        </authorList>
    </citation>
    <scope>NUCLEOTIDE SEQUENCE [LARGE SCALE GENOMIC DNA]</scope>
    <source>
        <strain evidence="7 8">MAFF 305040</strain>
    </source>
</reference>
<dbReference type="GO" id="GO:0003700">
    <property type="term" value="F:DNA-binding transcription factor activity"/>
    <property type="evidence" value="ECO:0007669"/>
    <property type="project" value="InterPro"/>
</dbReference>
<evidence type="ECO:0000256" key="6">
    <source>
        <dbReference type="SAM" id="MobiDB-lite"/>
    </source>
</evidence>
<dbReference type="Pfam" id="PF11905">
    <property type="entry name" value="DUF3425"/>
    <property type="match status" value="1"/>
</dbReference>
<evidence type="ECO:0000313" key="7">
    <source>
        <dbReference type="EMBL" id="GIZ38800.1"/>
    </source>
</evidence>
<dbReference type="PANTHER" id="PTHR37012">
    <property type="entry name" value="B-ZIP TRANSCRIPTION FACTOR (EUROFUNG)-RELATED"/>
    <property type="match status" value="1"/>
</dbReference>
<dbReference type="GO" id="GO:0005634">
    <property type="term" value="C:nucleus"/>
    <property type="evidence" value="ECO:0007669"/>
    <property type="project" value="UniProtKB-SubCell"/>
</dbReference>
<evidence type="ECO:0008006" key="9">
    <source>
        <dbReference type="Google" id="ProtNLM"/>
    </source>
</evidence>
<dbReference type="OrthoDB" id="3637896at2759"/>
<feature type="compositionally biased region" description="Polar residues" evidence="6">
    <location>
        <begin position="451"/>
        <end position="460"/>
    </location>
</feature>
<feature type="region of interest" description="Disordered" evidence="6">
    <location>
        <begin position="1"/>
        <end position="52"/>
    </location>
</feature>
<feature type="compositionally biased region" description="Polar residues" evidence="6">
    <location>
        <begin position="103"/>
        <end position="121"/>
    </location>
</feature>
<feature type="region of interest" description="Disordered" evidence="6">
    <location>
        <begin position="439"/>
        <end position="461"/>
    </location>
</feature>
<proteinExistence type="predicted"/>
<evidence type="ECO:0000313" key="8">
    <source>
        <dbReference type="Proteomes" id="UP000825890"/>
    </source>
</evidence>
<evidence type="ECO:0000256" key="3">
    <source>
        <dbReference type="ARBA" id="ARBA00023125"/>
    </source>
</evidence>
<keyword evidence="2" id="KW-0805">Transcription regulation</keyword>
<organism evidence="7 8">
    <name type="scientific">Cercospora kikuchii</name>
    <dbReference type="NCBI Taxonomy" id="84275"/>
    <lineage>
        <taxon>Eukaryota</taxon>
        <taxon>Fungi</taxon>
        <taxon>Dikarya</taxon>
        <taxon>Ascomycota</taxon>
        <taxon>Pezizomycotina</taxon>
        <taxon>Dothideomycetes</taxon>
        <taxon>Dothideomycetidae</taxon>
        <taxon>Mycosphaerellales</taxon>
        <taxon>Mycosphaerellaceae</taxon>
        <taxon>Cercospora</taxon>
    </lineage>
</organism>
<dbReference type="RefSeq" id="XP_044653287.1">
    <property type="nucleotide sequence ID" value="XM_044797352.1"/>
</dbReference>
<comment type="subcellular location">
    <subcellularLocation>
        <location evidence="1">Nucleus</location>
    </subcellularLocation>
</comment>
<comment type="caution">
    <text evidence="7">The sequence shown here is derived from an EMBL/GenBank/DDBJ whole genome shotgun (WGS) entry which is preliminary data.</text>
</comment>
<dbReference type="PANTHER" id="PTHR37012:SF7">
    <property type="entry name" value="B-ZIP TRANSCRIPTION FACTOR (EUROFUNG)-RELATED"/>
    <property type="match status" value="1"/>
</dbReference>
<name>A0A9P3CF33_9PEZI</name>
<keyword evidence="3" id="KW-0238">DNA-binding</keyword>
<feature type="compositionally biased region" description="Low complexity" evidence="6">
    <location>
        <begin position="14"/>
        <end position="28"/>
    </location>
</feature>
<protein>
    <recommendedName>
        <fullName evidence="9">BZIP domain-containing protein</fullName>
    </recommendedName>
</protein>
<dbReference type="GeneID" id="68287776"/>
<evidence type="ECO:0000256" key="5">
    <source>
        <dbReference type="ARBA" id="ARBA00023242"/>
    </source>
</evidence>
<accession>A0A9P3CF33</accession>
<dbReference type="EMBL" id="BOLY01000001">
    <property type="protein sequence ID" value="GIZ38800.1"/>
    <property type="molecule type" value="Genomic_DNA"/>
</dbReference>
<evidence type="ECO:0000256" key="2">
    <source>
        <dbReference type="ARBA" id="ARBA00023015"/>
    </source>
</evidence>
<dbReference type="AlphaFoldDB" id="A0A9P3CF33"/>
<feature type="region of interest" description="Disordered" evidence="6">
    <location>
        <begin position="472"/>
        <end position="491"/>
    </location>
</feature>
<dbReference type="InterPro" id="IPR021833">
    <property type="entry name" value="DUF3425"/>
</dbReference>
<dbReference type="InterPro" id="IPR045314">
    <property type="entry name" value="bZIP_plant_GBF1"/>
</dbReference>
<dbReference type="GO" id="GO:0003677">
    <property type="term" value="F:DNA binding"/>
    <property type="evidence" value="ECO:0007669"/>
    <property type="project" value="UniProtKB-KW"/>
</dbReference>
<keyword evidence="5" id="KW-0539">Nucleus</keyword>
<evidence type="ECO:0000256" key="1">
    <source>
        <dbReference type="ARBA" id="ARBA00004123"/>
    </source>
</evidence>
<dbReference type="Proteomes" id="UP000825890">
    <property type="component" value="Unassembled WGS sequence"/>
</dbReference>
<feature type="compositionally biased region" description="Basic residues" evidence="6">
    <location>
        <begin position="43"/>
        <end position="52"/>
    </location>
</feature>
<evidence type="ECO:0000256" key="4">
    <source>
        <dbReference type="ARBA" id="ARBA00023163"/>
    </source>
</evidence>
<dbReference type="CDD" id="cd14702">
    <property type="entry name" value="bZIP_plant_GBF1"/>
    <property type="match status" value="1"/>
</dbReference>
<gene>
    <name evidence="7" type="ORF">CKM354_000220100</name>
</gene>
<sequence>MESDVTTNPRDGLSTAQQNAAQSESAETVSLRRLKKRETDRLSKRRTRERKQLHMQHMEAVMESLEQHDPSGQVAALRGQLERSEQERALLVRTLQDIQHLISQRGSGMNHSGTRSSSTASDEPGISRAGAIYPPASASAHRRLQDDTRSSNFTVQDTRNENQEFPPALAIQGGLRTPEICAPPPNKASTKSTIQSQAYNWIKPAAKCSCQTHVNRLSGHDAVWQGNYWKFCVDVLDERFDWAENIGPADDDESDDVLVRGVLEGWDSVEQNRRTPLHPSLQMLRRVDEAMFGPIPMTERLAMLRAMHLLLQYHTDPTAERYERLPPWYTYRPEQHQKHTYVVEYWAWPQFRLRFVGDEHLYCGNGFFRMYQDEMRLLWPFEFRDCYTHDLETGMYKPSMLFDQRINNINCWTMGPDFFEKFPELSGVIPTNLRSVPKSMPAASVSRRGRQQTSMNTTFPRQGRTGFVEAEEDEPVQRPGQGGNHATRSAPCTTVSIPHYLPTTGVTASQIHRMPATTLHQNHRRPVQNPANVWPNAGYGWHNLSDTEAWFNELGATGTGPVLDAGLAENVTMEPFLDMD</sequence>